<accession>A0A366FVG0</accession>
<dbReference type="Proteomes" id="UP000253529">
    <property type="component" value="Unassembled WGS sequence"/>
</dbReference>
<dbReference type="RefSeq" id="WP_113887684.1">
    <property type="nucleotide sequence ID" value="NZ_QNRK01000002.1"/>
</dbReference>
<gene>
    <name evidence="1" type="ORF">DFR50_102228</name>
</gene>
<reference evidence="1 2" key="1">
    <citation type="submission" date="2018-06" db="EMBL/GenBank/DDBJ databases">
        <title>Genomic Encyclopedia of Type Strains, Phase IV (KMG-IV): sequencing the most valuable type-strain genomes for metagenomic binning, comparative biology and taxonomic classification.</title>
        <authorList>
            <person name="Goeker M."/>
        </authorList>
    </citation>
    <scope>NUCLEOTIDE SEQUENCE [LARGE SCALE GENOMIC DNA]</scope>
    <source>
        <strain evidence="1 2">DSM 24875</strain>
    </source>
</reference>
<keyword evidence="2" id="KW-1185">Reference proteome</keyword>
<protein>
    <recommendedName>
        <fullName evidence="3">HicA-like toxin of HicAB toxin-antitoxin system</fullName>
    </recommendedName>
</protein>
<comment type="caution">
    <text evidence="1">The sequence shown here is derived from an EMBL/GenBank/DDBJ whole genome shotgun (WGS) entry which is preliminary data.</text>
</comment>
<name>A0A366FVG0_9HYPH</name>
<evidence type="ECO:0000313" key="2">
    <source>
        <dbReference type="Proteomes" id="UP000253529"/>
    </source>
</evidence>
<dbReference type="EMBL" id="QNRK01000002">
    <property type="protein sequence ID" value="RBP17735.1"/>
    <property type="molecule type" value="Genomic_DNA"/>
</dbReference>
<dbReference type="AlphaFoldDB" id="A0A366FVG0"/>
<proteinExistence type="predicted"/>
<dbReference type="OrthoDB" id="73001at2"/>
<sequence>MNHHQRKILHAIFAHPVNANLEMKDVSAVFNGLGAETDVRTKNRVGVKLHGKETTLHLANHTLSRAEVIEVRKFLEACGVTVGAFPA</sequence>
<evidence type="ECO:0008006" key="3">
    <source>
        <dbReference type="Google" id="ProtNLM"/>
    </source>
</evidence>
<evidence type="ECO:0000313" key="1">
    <source>
        <dbReference type="EMBL" id="RBP17735.1"/>
    </source>
</evidence>
<organism evidence="1 2">
    <name type="scientific">Roseiarcus fermentans</name>
    <dbReference type="NCBI Taxonomy" id="1473586"/>
    <lineage>
        <taxon>Bacteria</taxon>
        <taxon>Pseudomonadati</taxon>
        <taxon>Pseudomonadota</taxon>
        <taxon>Alphaproteobacteria</taxon>
        <taxon>Hyphomicrobiales</taxon>
        <taxon>Roseiarcaceae</taxon>
        <taxon>Roseiarcus</taxon>
    </lineage>
</organism>